<protein>
    <submittedName>
        <fullName evidence="2">Uncharacterized protein</fullName>
    </submittedName>
</protein>
<gene>
    <name evidence="2" type="ORF">PROFUN_06309</name>
</gene>
<proteinExistence type="predicted"/>
<keyword evidence="3" id="KW-1185">Reference proteome</keyword>
<comment type="caution">
    <text evidence="2">The sequence shown here is derived from an EMBL/GenBank/DDBJ whole genome shotgun (WGS) entry which is preliminary data.</text>
</comment>
<evidence type="ECO:0000256" key="1">
    <source>
        <dbReference type="SAM" id="MobiDB-lite"/>
    </source>
</evidence>
<dbReference type="AlphaFoldDB" id="A0A2P6NP44"/>
<name>A0A2P6NP44_9EUKA</name>
<evidence type="ECO:0000313" key="3">
    <source>
        <dbReference type="Proteomes" id="UP000241769"/>
    </source>
</evidence>
<reference evidence="2 3" key="1">
    <citation type="journal article" date="2018" name="Genome Biol. Evol.">
        <title>Multiple Roots of Fruiting Body Formation in Amoebozoa.</title>
        <authorList>
            <person name="Hillmann F."/>
            <person name="Forbes G."/>
            <person name="Novohradska S."/>
            <person name="Ferling I."/>
            <person name="Riege K."/>
            <person name="Groth M."/>
            <person name="Westermann M."/>
            <person name="Marz M."/>
            <person name="Spaller T."/>
            <person name="Winckler T."/>
            <person name="Schaap P."/>
            <person name="Glockner G."/>
        </authorList>
    </citation>
    <scope>NUCLEOTIDE SEQUENCE [LARGE SCALE GENOMIC DNA]</scope>
    <source>
        <strain evidence="2 3">Jena</strain>
    </source>
</reference>
<organism evidence="2 3">
    <name type="scientific">Planoprotostelium fungivorum</name>
    <dbReference type="NCBI Taxonomy" id="1890364"/>
    <lineage>
        <taxon>Eukaryota</taxon>
        <taxon>Amoebozoa</taxon>
        <taxon>Evosea</taxon>
        <taxon>Variosea</taxon>
        <taxon>Cavosteliida</taxon>
        <taxon>Cavosteliaceae</taxon>
        <taxon>Planoprotostelium</taxon>
    </lineage>
</organism>
<dbReference type="EMBL" id="MDYQ01000040">
    <property type="protein sequence ID" value="PRP85715.1"/>
    <property type="molecule type" value="Genomic_DNA"/>
</dbReference>
<feature type="region of interest" description="Disordered" evidence="1">
    <location>
        <begin position="99"/>
        <end position="119"/>
    </location>
</feature>
<dbReference type="Proteomes" id="UP000241769">
    <property type="component" value="Unassembled WGS sequence"/>
</dbReference>
<accession>A0A2P6NP44</accession>
<feature type="compositionally biased region" description="Polar residues" evidence="1">
    <location>
        <begin position="99"/>
        <end position="113"/>
    </location>
</feature>
<sequence>MLNDFLMRYKPSRKGINFIGSDCVKKYIWTSSWKGADVAYKTNNKMMAKQKFGSLSLQYSLSTSQSPTTISDGNTGTSVLRILSGAAVVQSNGIQEYTDVSSGKKSQSQQLHCGSSKDIGRMPLLEY</sequence>
<dbReference type="InParanoid" id="A0A2P6NP44"/>
<evidence type="ECO:0000313" key="2">
    <source>
        <dbReference type="EMBL" id="PRP85715.1"/>
    </source>
</evidence>